<sequence>MRYLLDTCVLSELCKARPHPAVVEWLTAHDEQDFFLSVVTIGELAKGIAKLPVSEKRNELERWLRHDLQDRFQHRILPIDRQVADAWGVLSAQAASIGTPFPVIDALLAASAIVHGLAVVTRNVKDFPTGTPPLVNPWA</sequence>
<keyword evidence="5 8" id="KW-0378">Hydrolase</keyword>
<keyword evidence="3 8" id="KW-0540">Nuclease</keyword>
<evidence type="ECO:0000256" key="3">
    <source>
        <dbReference type="ARBA" id="ARBA00022722"/>
    </source>
</evidence>
<dbReference type="EMBL" id="AP025516">
    <property type="protein sequence ID" value="BDD87684.1"/>
    <property type="molecule type" value="Genomic_DNA"/>
</dbReference>
<feature type="binding site" evidence="8">
    <location>
        <position position="6"/>
    </location>
    <ligand>
        <name>Mg(2+)</name>
        <dbReference type="ChEBI" id="CHEBI:18420"/>
    </ligand>
</feature>
<dbReference type="InterPro" id="IPR022907">
    <property type="entry name" value="VapC_family"/>
</dbReference>
<comment type="function">
    <text evidence="8">Toxic component of a toxin-antitoxin (TA) system. An RNase.</text>
</comment>
<feature type="domain" description="PIN" evidence="9">
    <location>
        <begin position="3"/>
        <end position="123"/>
    </location>
</feature>
<keyword evidence="2 8" id="KW-1277">Toxin-antitoxin system</keyword>
<dbReference type="Gene3D" id="3.40.50.1010">
    <property type="entry name" value="5'-nuclease"/>
    <property type="match status" value="1"/>
</dbReference>
<feature type="binding site" evidence="8">
    <location>
        <position position="105"/>
    </location>
    <ligand>
        <name>Mg(2+)</name>
        <dbReference type="ChEBI" id="CHEBI:18420"/>
    </ligand>
</feature>
<protein>
    <recommendedName>
        <fullName evidence="8">Ribonuclease VapC</fullName>
        <shortName evidence="8">RNase VapC</shortName>
        <ecNumber evidence="8">3.1.-.-</ecNumber>
    </recommendedName>
    <alternativeName>
        <fullName evidence="8">Toxin VapC</fullName>
    </alternativeName>
</protein>
<gene>
    <name evidence="8 10" type="primary">vapC</name>
    <name evidence="10" type="ORF">DPPLL_20490</name>
</gene>
<evidence type="ECO:0000256" key="1">
    <source>
        <dbReference type="ARBA" id="ARBA00001946"/>
    </source>
</evidence>
<dbReference type="EC" id="3.1.-.-" evidence="8"/>
<dbReference type="HAMAP" id="MF_00265">
    <property type="entry name" value="VapC_Nob1"/>
    <property type="match status" value="1"/>
</dbReference>
<keyword evidence="6 8" id="KW-0460">Magnesium</keyword>
<proteinExistence type="inferred from homology"/>
<keyword evidence="8" id="KW-0800">Toxin</keyword>
<reference evidence="10 11" key="1">
    <citation type="submission" date="2022-01" db="EMBL/GenBank/DDBJ databases">
        <title>Desulfofustis limnae sp. nov., a novel mesophilic sulfate-reducing bacterium isolated from marsh soil.</title>
        <authorList>
            <person name="Watanabe M."/>
            <person name="Takahashi A."/>
            <person name="Kojima H."/>
            <person name="Fukui M."/>
        </authorList>
    </citation>
    <scope>NUCLEOTIDE SEQUENCE [LARGE SCALE GENOMIC DNA]</scope>
    <source>
        <strain evidence="10 11">PPLL</strain>
    </source>
</reference>
<dbReference type="SUPFAM" id="SSF88723">
    <property type="entry name" value="PIN domain-like"/>
    <property type="match status" value="1"/>
</dbReference>
<evidence type="ECO:0000256" key="5">
    <source>
        <dbReference type="ARBA" id="ARBA00022801"/>
    </source>
</evidence>
<dbReference type="PANTHER" id="PTHR33653">
    <property type="entry name" value="RIBONUCLEASE VAPC2"/>
    <property type="match status" value="1"/>
</dbReference>
<dbReference type="PANTHER" id="PTHR33653:SF1">
    <property type="entry name" value="RIBONUCLEASE VAPC2"/>
    <property type="match status" value="1"/>
</dbReference>
<dbReference type="InterPro" id="IPR029060">
    <property type="entry name" value="PIN-like_dom_sf"/>
</dbReference>
<comment type="cofactor">
    <cofactor evidence="1 8">
        <name>Mg(2+)</name>
        <dbReference type="ChEBI" id="CHEBI:18420"/>
    </cofactor>
</comment>
<evidence type="ECO:0000256" key="4">
    <source>
        <dbReference type="ARBA" id="ARBA00022723"/>
    </source>
</evidence>
<organism evidence="10 11">
    <name type="scientific">Desulfofustis limnaeus</name>
    <dbReference type="NCBI Taxonomy" id="2740163"/>
    <lineage>
        <taxon>Bacteria</taxon>
        <taxon>Pseudomonadati</taxon>
        <taxon>Thermodesulfobacteriota</taxon>
        <taxon>Desulfobulbia</taxon>
        <taxon>Desulfobulbales</taxon>
        <taxon>Desulfocapsaceae</taxon>
        <taxon>Desulfofustis</taxon>
    </lineage>
</organism>
<evidence type="ECO:0000256" key="7">
    <source>
        <dbReference type="ARBA" id="ARBA00038093"/>
    </source>
</evidence>
<evidence type="ECO:0000256" key="6">
    <source>
        <dbReference type="ARBA" id="ARBA00022842"/>
    </source>
</evidence>
<dbReference type="InterPro" id="IPR002716">
    <property type="entry name" value="PIN_dom"/>
</dbReference>
<comment type="similarity">
    <text evidence="7 8">Belongs to the PINc/VapC protein family.</text>
</comment>
<evidence type="ECO:0000313" key="11">
    <source>
        <dbReference type="Proteomes" id="UP000830055"/>
    </source>
</evidence>
<evidence type="ECO:0000313" key="10">
    <source>
        <dbReference type="EMBL" id="BDD87684.1"/>
    </source>
</evidence>
<dbReference type="InterPro" id="IPR050556">
    <property type="entry name" value="Type_II_TA_system_RNase"/>
</dbReference>
<name>A0ABN6M6J9_9BACT</name>
<keyword evidence="11" id="KW-1185">Reference proteome</keyword>
<accession>A0ABN6M6J9</accession>
<evidence type="ECO:0000256" key="8">
    <source>
        <dbReference type="HAMAP-Rule" id="MF_00265"/>
    </source>
</evidence>
<dbReference type="Proteomes" id="UP000830055">
    <property type="component" value="Chromosome"/>
</dbReference>
<evidence type="ECO:0000259" key="9">
    <source>
        <dbReference type="Pfam" id="PF01850"/>
    </source>
</evidence>
<dbReference type="CDD" id="cd18746">
    <property type="entry name" value="PIN_VapC4-5_FitB-like"/>
    <property type="match status" value="1"/>
</dbReference>
<keyword evidence="4 8" id="KW-0479">Metal-binding</keyword>
<dbReference type="RefSeq" id="WP_284151101.1">
    <property type="nucleotide sequence ID" value="NZ_AP025516.1"/>
</dbReference>
<evidence type="ECO:0000256" key="2">
    <source>
        <dbReference type="ARBA" id="ARBA00022649"/>
    </source>
</evidence>
<dbReference type="Pfam" id="PF01850">
    <property type="entry name" value="PIN"/>
    <property type="match status" value="1"/>
</dbReference>